<protein>
    <submittedName>
        <fullName evidence="9">AzlC family ABC transporter permease</fullName>
    </submittedName>
</protein>
<evidence type="ECO:0000256" key="6">
    <source>
        <dbReference type="ARBA" id="ARBA00022989"/>
    </source>
</evidence>
<evidence type="ECO:0000256" key="1">
    <source>
        <dbReference type="ARBA" id="ARBA00004651"/>
    </source>
</evidence>
<dbReference type="PANTHER" id="PTHR34979">
    <property type="entry name" value="INNER MEMBRANE PROTEIN YGAZ"/>
    <property type="match status" value="1"/>
</dbReference>
<dbReference type="PANTHER" id="PTHR34979:SF1">
    <property type="entry name" value="INNER MEMBRANE PROTEIN YGAZ"/>
    <property type="match status" value="1"/>
</dbReference>
<organism evidence="9 10">
    <name type="scientific">Tsukamurella paurometabola</name>
    <name type="common">Corynebacterium paurometabolum</name>
    <dbReference type="NCBI Taxonomy" id="2061"/>
    <lineage>
        <taxon>Bacteria</taxon>
        <taxon>Bacillati</taxon>
        <taxon>Actinomycetota</taxon>
        <taxon>Actinomycetes</taxon>
        <taxon>Mycobacteriales</taxon>
        <taxon>Tsukamurellaceae</taxon>
        <taxon>Tsukamurella</taxon>
    </lineage>
</organism>
<keyword evidence="5 8" id="KW-0812">Transmembrane</keyword>
<name>A0ABS5NLB3_TSUPA</name>
<accession>A0ABS5NLB3</accession>
<evidence type="ECO:0000256" key="3">
    <source>
        <dbReference type="ARBA" id="ARBA00022448"/>
    </source>
</evidence>
<sequence>MDMRMTRRTIGTDPLSRPAALLSVAVLCVGLAYGAQAVAAGLPWWFAPLLGIAVLAASSEMLFVGLLAGGGSPLLAFAAGAMVNVRHLPYGLAAAPYLGTGSARLVRIHLVNDESVALALAQPDVPSGQRGLTYAGTGIALAWPFGAAAGAALGSVVSPDTLGLDAVFPAVILALVVPALREATTRRPLLLGAALALVAVPVAPAGLAPILALAAIPALRGATGSWP</sequence>
<keyword evidence="7 8" id="KW-0472">Membrane</keyword>
<keyword evidence="10" id="KW-1185">Reference proteome</keyword>
<evidence type="ECO:0000313" key="10">
    <source>
        <dbReference type="Proteomes" id="UP000676853"/>
    </source>
</evidence>
<dbReference type="Proteomes" id="UP000676853">
    <property type="component" value="Unassembled WGS sequence"/>
</dbReference>
<feature type="transmembrane region" description="Helical" evidence="8">
    <location>
        <begin position="132"/>
        <end position="156"/>
    </location>
</feature>
<reference evidence="9 10" key="1">
    <citation type="submission" date="2021-04" db="EMBL/GenBank/DDBJ databases">
        <title>Whole genome sequence analysis of a thiophenic sulfur metabolizing bacteria.</title>
        <authorList>
            <person name="Akhtar N."/>
            <person name="Akram J."/>
            <person name="Aslam A."/>
        </authorList>
    </citation>
    <scope>NUCLEOTIDE SEQUENCE [LARGE SCALE GENOMIC DNA]</scope>
    <source>
        <strain evidence="9 10">3OW</strain>
    </source>
</reference>
<feature type="transmembrane region" description="Helical" evidence="8">
    <location>
        <begin position="162"/>
        <end position="180"/>
    </location>
</feature>
<dbReference type="EMBL" id="JAGXOE010000184">
    <property type="protein sequence ID" value="MBS4104437.1"/>
    <property type="molecule type" value="Genomic_DNA"/>
</dbReference>
<comment type="caution">
    <text evidence="9">The sequence shown here is derived from an EMBL/GenBank/DDBJ whole genome shotgun (WGS) entry which is preliminary data.</text>
</comment>
<keyword evidence="4" id="KW-1003">Cell membrane</keyword>
<feature type="transmembrane region" description="Helical" evidence="8">
    <location>
        <begin position="189"/>
        <end position="216"/>
    </location>
</feature>
<keyword evidence="6 8" id="KW-1133">Transmembrane helix</keyword>
<comment type="subcellular location">
    <subcellularLocation>
        <location evidence="1">Cell membrane</location>
        <topology evidence="1">Multi-pass membrane protein</topology>
    </subcellularLocation>
</comment>
<comment type="similarity">
    <text evidence="2">Belongs to the AzlC family.</text>
</comment>
<evidence type="ECO:0000256" key="2">
    <source>
        <dbReference type="ARBA" id="ARBA00010735"/>
    </source>
</evidence>
<evidence type="ECO:0000256" key="4">
    <source>
        <dbReference type="ARBA" id="ARBA00022475"/>
    </source>
</evidence>
<evidence type="ECO:0000256" key="5">
    <source>
        <dbReference type="ARBA" id="ARBA00022692"/>
    </source>
</evidence>
<gene>
    <name evidence="9" type="ORF">KFZ73_24810</name>
</gene>
<evidence type="ECO:0000256" key="8">
    <source>
        <dbReference type="SAM" id="Phobius"/>
    </source>
</evidence>
<dbReference type="InterPro" id="IPR011606">
    <property type="entry name" value="Brnchd-chn_aa_trnsp_permease"/>
</dbReference>
<keyword evidence="3" id="KW-0813">Transport</keyword>
<proteinExistence type="inferred from homology"/>
<evidence type="ECO:0000256" key="7">
    <source>
        <dbReference type="ARBA" id="ARBA00023136"/>
    </source>
</evidence>
<dbReference type="Pfam" id="PF03591">
    <property type="entry name" value="AzlC"/>
    <property type="match status" value="1"/>
</dbReference>
<evidence type="ECO:0000313" key="9">
    <source>
        <dbReference type="EMBL" id="MBS4104437.1"/>
    </source>
</evidence>